<evidence type="ECO:0000313" key="1">
    <source>
        <dbReference type="EMBL" id="KIK74651.1"/>
    </source>
</evidence>
<dbReference type="HOGENOM" id="CLU_128871_0_0_1"/>
<evidence type="ECO:0000313" key="2">
    <source>
        <dbReference type="Proteomes" id="UP000054538"/>
    </source>
</evidence>
<sequence>LSQSVLHMGLYYFGFQIESAVLRLIHQPNEYWPDNWKQLFDREFTSLHAMQQIHATCLTTAIPAPVVQGIYHISHKNLQMALQAFNMWNCNMSANIPTFLHDWDPMLVDNFQGKWWDNNTENNGNQEAYDVWADTLTSGVNTSRQASLPSWQHGQNNISLGSMAQECFPFQFSSTSTNQ</sequence>
<dbReference type="AlphaFoldDB" id="A0A0D0CU72"/>
<feature type="non-terminal residue" evidence="1">
    <location>
        <position position="1"/>
    </location>
</feature>
<organism evidence="1 2">
    <name type="scientific">Paxillus rubicundulus Ve08.2h10</name>
    <dbReference type="NCBI Taxonomy" id="930991"/>
    <lineage>
        <taxon>Eukaryota</taxon>
        <taxon>Fungi</taxon>
        <taxon>Dikarya</taxon>
        <taxon>Basidiomycota</taxon>
        <taxon>Agaricomycotina</taxon>
        <taxon>Agaricomycetes</taxon>
        <taxon>Agaricomycetidae</taxon>
        <taxon>Boletales</taxon>
        <taxon>Paxilineae</taxon>
        <taxon>Paxillaceae</taxon>
        <taxon>Paxillus</taxon>
    </lineage>
</organism>
<name>A0A0D0CU72_9AGAM</name>
<dbReference type="InParanoid" id="A0A0D0CU72"/>
<reference evidence="1 2" key="1">
    <citation type="submission" date="2014-04" db="EMBL/GenBank/DDBJ databases">
        <authorList>
            <consortium name="DOE Joint Genome Institute"/>
            <person name="Kuo A."/>
            <person name="Kohler A."/>
            <person name="Jargeat P."/>
            <person name="Nagy L.G."/>
            <person name="Floudas D."/>
            <person name="Copeland A."/>
            <person name="Barry K.W."/>
            <person name="Cichocki N."/>
            <person name="Veneault-Fourrey C."/>
            <person name="LaButti K."/>
            <person name="Lindquist E.A."/>
            <person name="Lipzen A."/>
            <person name="Lundell T."/>
            <person name="Morin E."/>
            <person name="Murat C."/>
            <person name="Sun H."/>
            <person name="Tunlid A."/>
            <person name="Henrissat B."/>
            <person name="Grigoriev I.V."/>
            <person name="Hibbett D.S."/>
            <person name="Martin F."/>
            <person name="Nordberg H.P."/>
            <person name="Cantor M.N."/>
            <person name="Hua S.X."/>
        </authorList>
    </citation>
    <scope>NUCLEOTIDE SEQUENCE [LARGE SCALE GENOMIC DNA]</scope>
    <source>
        <strain evidence="1 2">Ve08.2h10</strain>
    </source>
</reference>
<gene>
    <name evidence="1" type="ORF">PAXRUDRAFT_175006</name>
</gene>
<dbReference type="EMBL" id="KN828666">
    <property type="protein sequence ID" value="KIK74651.1"/>
    <property type="molecule type" value="Genomic_DNA"/>
</dbReference>
<accession>A0A0D0CU72</accession>
<dbReference type="Proteomes" id="UP000054538">
    <property type="component" value="Unassembled WGS sequence"/>
</dbReference>
<reference evidence="2" key="2">
    <citation type="submission" date="2015-01" db="EMBL/GenBank/DDBJ databases">
        <title>Evolutionary Origins and Diversification of the Mycorrhizal Mutualists.</title>
        <authorList>
            <consortium name="DOE Joint Genome Institute"/>
            <consortium name="Mycorrhizal Genomics Consortium"/>
            <person name="Kohler A."/>
            <person name="Kuo A."/>
            <person name="Nagy L.G."/>
            <person name="Floudas D."/>
            <person name="Copeland A."/>
            <person name="Barry K.W."/>
            <person name="Cichocki N."/>
            <person name="Veneault-Fourrey C."/>
            <person name="LaButti K."/>
            <person name="Lindquist E.A."/>
            <person name="Lipzen A."/>
            <person name="Lundell T."/>
            <person name="Morin E."/>
            <person name="Murat C."/>
            <person name="Riley R."/>
            <person name="Ohm R."/>
            <person name="Sun H."/>
            <person name="Tunlid A."/>
            <person name="Henrissat B."/>
            <person name="Grigoriev I.V."/>
            <person name="Hibbett D.S."/>
            <person name="Martin F."/>
        </authorList>
    </citation>
    <scope>NUCLEOTIDE SEQUENCE [LARGE SCALE GENOMIC DNA]</scope>
    <source>
        <strain evidence="2">Ve08.2h10</strain>
    </source>
</reference>
<protein>
    <submittedName>
        <fullName evidence="1">Uncharacterized protein</fullName>
    </submittedName>
</protein>
<keyword evidence="2" id="KW-1185">Reference proteome</keyword>
<proteinExistence type="predicted"/>